<organism evidence="1 2">
    <name type="scientific">Saccharolobus islandicus (strain L.S.2.15 / Lassen #1)</name>
    <name type="common">Sulfolobus islandicus</name>
    <dbReference type="NCBI Taxonomy" id="429572"/>
    <lineage>
        <taxon>Archaea</taxon>
        <taxon>Thermoproteota</taxon>
        <taxon>Thermoprotei</taxon>
        <taxon>Sulfolobales</taxon>
        <taxon>Sulfolobaceae</taxon>
        <taxon>Saccharolobus</taxon>
    </lineage>
</organism>
<evidence type="ECO:0000313" key="2">
    <source>
        <dbReference type="Proteomes" id="UP000001747"/>
    </source>
</evidence>
<dbReference type="RefSeq" id="WP_012713850.1">
    <property type="nucleotide sequence ID" value="NC_012589.1"/>
</dbReference>
<dbReference type="HOGENOM" id="CLU_188106_0_0_2"/>
<gene>
    <name evidence="1" type="ordered locus">LS215_1718</name>
</gene>
<sequence length="71" mass="8773">MVITHKLTDEQKKILERMHSRVDYIFETYREYFDTLAEFDRTGVLKIHGKVLYVRKYENEKENEDKYLNLQ</sequence>
<dbReference type="Proteomes" id="UP000001747">
    <property type="component" value="Chromosome"/>
</dbReference>
<dbReference type="EMBL" id="CP001399">
    <property type="protein sequence ID" value="ACP35717.1"/>
    <property type="molecule type" value="Genomic_DNA"/>
</dbReference>
<evidence type="ECO:0000313" key="1">
    <source>
        <dbReference type="EMBL" id="ACP35717.1"/>
    </source>
</evidence>
<dbReference type="OrthoDB" id="42504at2157"/>
<proteinExistence type="predicted"/>
<reference evidence="1 2" key="1">
    <citation type="journal article" date="2009" name="Proc. Natl. Acad. Sci. U.S.A.">
        <title>Biogeography of the Sulfolobus islandicus pan-genome.</title>
        <authorList>
            <person name="Reno M.L."/>
            <person name="Held N.L."/>
            <person name="Fields C.J."/>
            <person name="Burke P.V."/>
            <person name="Whitaker R.J."/>
        </authorList>
    </citation>
    <scope>NUCLEOTIDE SEQUENCE [LARGE SCALE GENOMIC DNA]</scope>
    <source>
        <strain evidence="2">L.S.2.15 / Lassen #1</strain>
    </source>
</reference>
<name>C3MQQ4_SACI2</name>
<dbReference type="GeneID" id="7799355"/>
<dbReference type="KEGG" id="sis:LS215_1718"/>
<accession>C3MQQ4</accession>
<dbReference type="AlphaFoldDB" id="C3MQQ4"/>
<protein>
    <submittedName>
        <fullName evidence="1">Uncharacterized protein</fullName>
    </submittedName>
</protein>